<dbReference type="PANTHER" id="PTHR43179:SF7">
    <property type="entry name" value="RHAMNOSYLTRANSFERASE WBBL"/>
    <property type="match status" value="1"/>
</dbReference>
<gene>
    <name evidence="3" type="ORF">ALO92_05184</name>
</gene>
<evidence type="ECO:0000313" key="4">
    <source>
        <dbReference type="Proteomes" id="UP000050411"/>
    </source>
</evidence>
<keyword evidence="3" id="KW-0808">Transferase</keyword>
<dbReference type="SUPFAM" id="SSF53756">
    <property type="entry name" value="UDP-Glycosyltransferase/glycogen phosphorylase"/>
    <property type="match status" value="1"/>
</dbReference>
<evidence type="ECO:0000256" key="1">
    <source>
        <dbReference type="ARBA" id="ARBA00022519"/>
    </source>
</evidence>
<keyword evidence="1" id="KW-0472">Membrane</keyword>
<dbReference type="PATRIC" id="fig|200452.3.peg.4218"/>
<organism evidence="3 4">
    <name type="scientific">Pseudomonas congelans</name>
    <dbReference type="NCBI Taxonomy" id="200452"/>
    <lineage>
        <taxon>Bacteria</taxon>
        <taxon>Pseudomonadati</taxon>
        <taxon>Pseudomonadota</taxon>
        <taxon>Gammaproteobacteria</taxon>
        <taxon>Pseudomonadales</taxon>
        <taxon>Pseudomonadaceae</taxon>
        <taxon>Pseudomonas</taxon>
    </lineage>
</organism>
<keyword evidence="1" id="KW-1003">Cell membrane</keyword>
<evidence type="ECO:0000313" key="3">
    <source>
        <dbReference type="EMBL" id="KPW83487.1"/>
    </source>
</evidence>
<dbReference type="CDD" id="cd00761">
    <property type="entry name" value="Glyco_tranf_GTA_type"/>
    <property type="match status" value="1"/>
</dbReference>
<feature type="domain" description="Glycosyltransferase 2-like" evidence="2">
    <location>
        <begin position="592"/>
        <end position="771"/>
    </location>
</feature>
<dbReference type="InterPro" id="IPR001173">
    <property type="entry name" value="Glyco_trans_2-like"/>
</dbReference>
<dbReference type="Proteomes" id="UP000050411">
    <property type="component" value="Unassembled WGS sequence"/>
</dbReference>
<dbReference type="EMBL" id="LJQB01000069">
    <property type="protein sequence ID" value="KPW83487.1"/>
    <property type="molecule type" value="Genomic_DNA"/>
</dbReference>
<dbReference type="Gene3D" id="3.90.550.10">
    <property type="entry name" value="Spore Coat Polysaccharide Biosynthesis Protein SpsA, Chain A"/>
    <property type="match status" value="2"/>
</dbReference>
<dbReference type="SUPFAM" id="SSF53448">
    <property type="entry name" value="Nucleotide-diphospho-sugar transferases"/>
    <property type="match status" value="3"/>
</dbReference>
<proteinExistence type="predicted"/>
<dbReference type="PANTHER" id="PTHR43179">
    <property type="entry name" value="RHAMNOSYLTRANSFERASE WBBL"/>
    <property type="match status" value="1"/>
</dbReference>
<evidence type="ECO:0000259" key="2">
    <source>
        <dbReference type="Pfam" id="PF00535"/>
    </source>
</evidence>
<dbReference type="Pfam" id="PF00535">
    <property type="entry name" value="Glycos_transf_2"/>
    <property type="match status" value="2"/>
</dbReference>
<protein>
    <submittedName>
        <fullName evidence="3">Glycosyl transferase, group 2 family protein</fullName>
    </submittedName>
</protein>
<feature type="domain" description="Glycosyltransferase 2-like" evidence="2">
    <location>
        <begin position="29"/>
        <end position="157"/>
    </location>
</feature>
<dbReference type="AlphaFoldDB" id="A0A0P9LXY3"/>
<dbReference type="GO" id="GO:0016757">
    <property type="term" value="F:glycosyltransferase activity"/>
    <property type="evidence" value="ECO:0007669"/>
    <property type="project" value="UniProtKB-KW"/>
</dbReference>
<keyword evidence="1" id="KW-0997">Cell inner membrane</keyword>
<dbReference type="InterPro" id="IPR029044">
    <property type="entry name" value="Nucleotide-diphossugar_trans"/>
</dbReference>
<sequence length="1195" mass="132338">MKDADCAEQLVFSTFCTRGNAMSSSRLVSIVIPAYKPAFFEASLASALRQNHDEIEIIITDDCRDEGIKTIVDKLSPGSRWPIRYFRNETPLGEEYNNARAISLAQGQYIKFLYDDDILLPDCVRLLFDVLHDSPDIKLVSAVRKRIDSNGDLLPDNIYTAYPFGQNVVIDGPQLVSFLAQHPVNFIGEPASVMCRREDVLAFGQEIMSLKGVFVWGLGDVALYLKLLRQGNLAMLARPLSYFRVSDQQTSELGRTSPHLSRDGHANHYRLTRELGWVRPDEFNGKVRIAPLAQRDNVQEMDLLAYFDRRPEATVRNTRAAQWLGHRRPTPAQHALLAEHLQQHDGGPAIAIVVSDFNQQPESVLSTLQSLASDAPLLDKLKVFVLADYDRNQQTPLQAQLPWLQASVENRATVINELMQENDHAWWILVDAGITFTQSGLLCAVLKMIEAPEACAVFGDEVTLHAQAGANLVFRPDFSLDYLLTCPSATSRNWLFNREKALTVGGFDPDHAQAIELDLILRMIEDAGFTEFAHSSEPMIIAPMWQPQDNYDQARTVQRHLHTRGYAGSQVHALKSGHYRIDYGHVDQPLVSILVTSHDTLETLLPCVESILENTAYSFYEILICDNNSQSAQTREWLANIDSMQSERIRVIRHEQTLSPSALLNSAAAHALGDYLLMLDSHALIIQPEWLDHLLNHAQRPEVGVVGAKLVSTDGNVVQAGIIVGLNGTAAPVTASDIATSASDVQRLETDQNYSAVSGSCLMIRKSVHEQVQGLDEHLFPLHFNDVDLCLKARSTGHLVVWTPHAIVALRPNDALFDAEALDFATRALSHRWLHYMAWDPAYNRNLDLSKSFAPLSNPELSWRPLTHRPLPVVLAQPCNHGAAGNRISAVVQNLRTECKVDGVISHTPLPFVEIARLSPDAVVIQGPVNDSLIASINAIKDHTNARVVYDLPEYPAYAEIAKGAPPLAAVQASLRHGLARADRVTVPTQALAELLGDSHPDVRVIEDRLDPSVWLNLQSQRQTRPKPRVGWVGEVSGLDDLLMLTEVIKALADRVEWVIMGPCSRWLRPYIHELRASVEGALFPGALASLNLDLVLVPARSNLLSQSKGAASLLALGACGYPVICSDSLCAESNLPVTAVSEAPSAWIAAIEAHIDHPEQSAQRGDELRREVLQNRMLDKAHLQEWCGHWAPSS</sequence>
<comment type="caution">
    <text evidence="3">The sequence shown here is derived from an EMBL/GenBank/DDBJ whole genome shotgun (WGS) entry which is preliminary data.</text>
</comment>
<name>A0A0P9LXY3_9PSED</name>
<reference evidence="3 4" key="1">
    <citation type="submission" date="2015-09" db="EMBL/GenBank/DDBJ databases">
        <title>Genome announcement of multiple Pseudomonas syringae strains.</title>
        <authorList>
            <person name="Thakur S."/>
            <person name="Wang P.W."/>
            <person name="Gong Y."/>
            <person name="Weir B.S."/>
            <person name="Guttman D.S."/>
        </authorList>
    </citation>
    <scope>NUCLEOTIDE SEQUENCE [LARGE SCALE GENOMIC DNA]</scope>
    <source>
        <strain evidence="3 4">ICMP19117</strain>
    </source>
</reference>
<accession>A0A0P9LXY3</accession>